<comment type="caution">
    <text evidence="1">The sequence shown here is derived from an EMBL/GenBank/DDBJ whole genome shotgun (WGS) entry which is preliminary data.</text>
</comment>
<proteinExistence type="predicted"/>
<evidence type="ECO:0000313" key="2">
    <source>
        <dbReference type="Proteomes" id="UP000092993"/>
    </source>
</evidence>
<dbReference type="Proteomes" id="UP000092993">
    <property type="component" value="Unassembled WGS sequence"/>
</dbReference>
<accession>A0A1C7LPN3</accession>
<keyword evidence="2" id="KW-1185">Reference proteome</keyword>
<reference evidence="1 2" key="1">
    <citation type="submission" date="2016-03" db="EMBL/GenBank/DDBJ databases">
        <title>Whole genome sequencing of Grifola frondosa 9006-11.</title>
        <authorList>
            <person name="Min B."/>
            <person name="Park H."/>
            <person name="Kim J.-G."/>
            <person name="Cho H."/>
            <person name="Oh Y.-L."/>
            <person name="Kong W.-S."/>
            <person name="Choi I.-G."/>
        </authorList>
    </citation>
    <scope>NUCLEOTIDE SEQUENCE [LARGE SCALE GENOMIC DNA]</scope>
    <source>
        <strain evidence="1 2">9006-11</strain>
    </source>
</reference>
<dbReference type="AlphaFoldDB" id="A0A1C7LPN3"/>
<gene>
    <name evidence="1" type="ORF">A0H81_13539</name>
</gene>
<organism evidence="1 2">
    <name type="scientific">Grifola frondosa</name>
    <name type="common">Maitake</name>
    <name type="synonym">Polyporus frondosus</name>
    <dbReference type="NCBI Taxonomy" id="5627"/>
    <lineage>
        <taxon>Eukaryota</taxon>
        <taxon>Fungi</taxon>
        <taxon>Dikarya</taxon>
        <taxon>Basidiomycota</taxon>
        <taxon>Agaricomycotina</taxon>
        <taxon>Agaricomycetes</taxon>
        <taxon>Polyporales</taxon>
        <taxon>Grifolaceae</taxon>
        <taxon>Grifola</taxon>
    </lineage>
</organism>
<sequence length="331" mass="35742">MDLFVLGWTVDSIRNTTIRGTLLFISAIDAGTNSSCKESDIRRTIPHGKGPGWDGKTTVAWELGQRAQVLYRIWPSGESGTDRKDPVEPPNRYIGSVDRRACHTGRDRPDQVAAAAAVPRTFTKSNSKLKIASAVPICTAADDLGAFIDERIIRRSLSQPPTLTEPADIHASALGPGTLHQCGASPRDFAAKPCCNPAHTRSELCMTSELVRAGGPAGPYFVMICVVAASLDPLGARDTSQDGILTSMAHCRVAVSHLSHTTRQPRSSLSRLSSKIIPVSLVARTNFEGDYAPRYNHPLLVSVVLTSRNTTQCDQLIRSDSGREDSGTFDH</sequence>
<name>A0A1C7LPN3_GRIFR</name>
<evidence type="ECO:0000313" key="1">
    <source>
        <dbReference type="EMBL" id="OBZ66518.1"/>
    </source>
</evidence>
<protein>
    <submittedName>
        <fullName evidence="1">Uncharacterized protein</fullName>
    </submittedName>
</protein>
<dbReference type="EMBL" id="LUGG01000031">
    <property type="protein sequence ID" value="OBZ66518.1"/>
    <property type="molecule type" value="Genomic_DNA"/>
</dbReference>